<name>A0A6N6VJQ6_9HYPH</name>
<evidence type="ECO:0000256" key="9">
    <source>
        <dbReference type="ARBA" id="ARBA00022840"/>
    </source>
</evidence>
<dbReference type="SMART" id="SM00388">
    <property type="entry name" value="HisKA"/>
    <property type="match status" value="1"/>
</dbReference>
<evidence type="ECO:0000256" key="5">
    <source>
        <dbReference type="ARBA" id="ARBA00022553"/>
    </source>
</evidence>
<evidence type="ECO:0000256" key="6">
    <source>
        <dbReference type="ARBA" id="ARBA00022679"/>
    </source>
</evidence>
<protein>
    <recommendedName>
        <fullName evidence="3">histidine kinase</fullName>
        <ecNumber evidence="3">2.7.13.3</ecNumber>
    </recommendedName>
</protein>
<dbReference type="PANTHER" id="PTHR45453">
    <property type="entry name" value="PHOSPHATE REGULON SENSOR PROTEIN PHOR"/>
    <property type="match status" value="1"/>
</dbReference>
<dbReference type="InterPro" id="IPR035965">
    <property type="entry name" value="PAS-like_dom_sf"/>
</dbReference>
<keyword evidence="11 12" id="KW-0472">Membrane</keyword>
<proteinExistence type="predicted"/>
<evidence type="ECO:0000256" key="2">
    <source>
        <dbReference type="ARBA" id="ARBA00004236"/>
    </source>
</evidence>
<keyword evidence="12" id="KW-1133">Transmembrane helix</keyword>
<dbReference type="CDD" id="cd00130">
    <property type="entry name" value="PAS"/>
    <property type="match status" value="1"/>
</dbReference>
<dbReference type="InterPro" id="IPR036890">
    <property type="entry name" value="HATPase_C_sf"/>
</dbReference>
<keyword evidence="7" id="KW-0547">Nucleotide-binding</keyword>
<dbReference type="EC" id="2.7.13.3" evidence="3"/>
<dbReference type="InterPro" id="IPR003594">
    <property type="entry name" value="HATPase_dom"/>
</dbReference>
<evidence type="ECO:0000256" key="4">
    <source>
        <dbReference type="ARBA" id="ARBA00022475"/>
    </source>
</evidence>
<dbReference type="PROSITE" id="PS50109">
    <property type="entry name" value="HIS_KIN"/>
    <property type="match status" value="1"/>
</dbReference>
<dbReference type="InterPro" id="IPR005467">
    <property type="entry name" value="His_kinase_dom"/>
</dbReference>
<sequence length="452" mass="48143">MATTDGDANLMREKAREFAGRWNSTRTFIAAAAIVFVVLGSVGALGLWSSLIAFVVLAGVAVLQSILTGEARGTMMRTATTQPLSAAALLGSGAGLTILNELPDPLIILDGTGRVALANRAATPILGPSPVGKHVATAIRSAPLITAIEEVMRGGAARSVEYSVPVPVERHYDAYISPIDTEAAAAVPGVDPARRRRDRPVLVLLRDVTDMRRVEAMRVDFIANASHELKTPLASLSGFIDTLRGHAKDDPQAQERFLEIMSDQAGRMRRLIEDLMSLSRIELREHVRPDSVVDLLGVVNDVTDGLMPLAAQNAVEIVVTAAPDLPKVRGDRDELGQVVQNLADNALRYGRSGKRVEINLAPDAKAGKPVVRLTVRDFGPGIAREHLPRLTERFYRVDAAASRAKGGTGLGLAIVKHIVNRHQGTLAVDSEVGRGTVFSVLIPAAGEAKPAA</sequence>
<dbReference type="EMBL" id="WESC01000004">
    <property type="protein sequence ID" value="KAB7741301.1"/>
    <property type="molecule type" value="Genomic_DNA"/>
</dbReference>
<dbReference type="Gene3D" id="1.10.287.130">
    <property type="match status" value="1"/>
</dbReference>
<dbReference type="Gene3D" id="3.30.450.20">
    <property type="entry name" value="PAS domain"/>
    <property type="match status" value="1"/>
</dbReference>
<dbReference type="InterPro" id="IPR036097">
    <property type="entry name" value="HisK_dim/P_sf"/>
</dbReference>
<dbReference type="GO" id="GO:0005524">
    <property type="term" value="F:ATP binding"/>
    <property type="evidence" value="ECO:0007669"/>
    <property type="project" value="UniProtKB-KW"/>
</dbReference>
<dbReference type="InterPro" id="IPR000014">
    <property type="entry name" value="PAS"/>
</dbReference>
<dbReference type="PANTHER" id="PTHR45453:SF1">
    <property type="entry name" value="PHOSPHATE REGULON SENSOR PROTEIN PHOR"/>
    <property type="match status" value="1"/>
</dbReference>
<dbReference type="GO" id="GO:0005886">
    <property type="term" value="C:plasma membrane"/>
    <property type="evidence" value="ECO:0007669"/>
    <property type="project" value="UniProtKB-SubCell"/>
</dbReference>
<keyword evidence="8" id="KW-0418">Kinase</keyword>
<dbReference type="InterPro" id="IPR003661">
    <property type="entry name" value="HisK_dim/P_dom"/>
</dbReference>
<dbReference type="RefSeq" id="WP_152215271.1">
    <property type="nucleotide sequence ID" value="NZ_WESC01000004.1"/>
</dbReference>
<dbReference type="GO" id="GO:0016036">
    <property type="term" value="P:cellular response to phosphate starvation"/>
    <property type="evidence" value="ECO:0007669"/>
    <property type="project" value="TreeGrafter"/>
</dbReference>
<evidence type="ECO:0000256" key="8">
    <source>
        <dbReference type="ARBA" id="ARBA00022777"/>
    </source>
</evidence>
<dbReference type="Gene3D" id="3.30.565.10">
    <property type="entry name" value="Histidine kinase-like ATPase, C-terminal domain"/>
    <property type="match status" value="1"/>
</dbReference>
<keyword evidence="5" id="KW-0597">Phosphoprotein</keyword>
<accession>A0A6N6VJQ6</accession>
<dbReference type="Proteomes" id="UP000468901">
    <property type="component" value="Unassembled WGS sequence"/>
</dbReference>
<evidence type="ECO:0000256" key="1">
    <source>
        <dbReference type="ARBA" id="ARBA00000085"/>
    </source>
</evidence>
<evidence type="ECO:0000256" key="11">
    <source>
        <dbReference type="ARBA" id="ARBA00023136"/>
    </source>
</evidence>
<dbReference type="InterPro" id="IPR013656">
    <property type="entry name" value="PAS_4"/>
</dbReference>
<evidence type="ECO:0000256" key="10">
    <source>
        <dbReference type="ARBA" id="ARBA00023012"/>
    </source>
</evidence>
<keyword evidence="4" id="KW-1003">Cell membrane</keyword>
<dbReference type="GO" id="GO:0004721">
    <property type="term" value="F:phosphoprotein phosphatase activity"/>
    <property type="evidence" value="ECO:0007669"/>
    <property type="project" value="TreeGrafter"/>
</dbReference>
<evidence type="ECO:0000256" key="7">
    <source>
        <dbReference type="ARBA" id="ARBA00022741"/>
    </source>
</evidence>
<keyword evidence="15" id="KW-1185">Reference proteome</keyword>
<dbReference type="SMART" id="SM00387">
    <property type="entry name" value="HATPase_c"/>
    <property type="match status" value="1"/>
</dbReference>
<comment type="caution">
    <text evidence="14">The sequence shown here is derived from an EMBL/GenBank/DDBJ whole genome shotgun (WGS) entry which is preliminary data.</text>
</comment>
<evidence type="ECO:0000313" key="14">
    <source>
        <dbReference type="EMBL" id="KAB7741301.1"/>
    </source>
</evidence>
<dbReference type="CDD" id="cd00075">
    <property type="entry name" value="HATPase"/>
    <property type="match status" value="1"/>
</dbReference>
<keyword evidence="6" id="KW-0808">Transferase</keyword>
<dbReference type="PRINTS" id="PR00344">
    <property type="entry name" value="BCTRLSENSOR"/>
</dbReference>
<dbReference type="InterPro" id="IPR050351">
    <property type="entry name" value="BphY/WalK/GraS-like"/>
</dbReference>
<evidence type="ECO:0000256" key="12">
    <source>
        <dbReference type="SAM" id="Phobius"/>
    </source>
</evidence>
<evidence type="ECO:0000259" key="13">
    <source>
        <dbReference type="PROSITE" id="PS50109"/>
    </source>
</evidence>
<dbReference type="FunFam" id="3.30.565.10:FF:000023">
    <property type="entry name" value="PAS domain-containing sensor histidine kinase"/>
    <property type="match status" value="1"/>
</dbReference>
<feature type="transmembrane region" description="Helical" evidence="12">
    <location>
        <begin position="51"/>
        <end position="69"/>
    </location>
</feature>
<evidence type="ECO:0000256" key="3">
    <source>
        <dbReference type="ARBA" id="ARBA00012438"/>
    </source>
</evidence>
<dbReference type="Pfam" id="PF08448">
    <property type="entry name" value="PAS_4"/>
    <property type="match status" value="1"/>
</dbReference>
<dbReference type="Pfam" id="PF00512">
    <property type="entry name" value="HisKA"/>
    <property type="match status" value="1"/>
</dbReference>
<keyword evidence="9" id="KW-0067">ATP-binding</keyword>
<feature type="domain" description="Histidine kinase" evidence="13">
    <location>
        <begin position="224"/>
        <end position="446"/>
    </location>
</feature>
<evidence type="ECO:0000313" key="15">
    <source>
        <dbReference type="Proteomes" id="UP000468901"/>
    </source>
</evidence>
<dbReference type="GO" id="GO:0000155">
    <property type="term" value="F:phosphorelay sensor kinase activity"/>
    <property type="evidence" value="ECO:0007669"/>
    <property type="project" value="InterPro"/>
</dbReference>
<keyword evidence="12" id="KW-0812">Transmembrane</keyword>
<comment type="subcellular location">
    <subcellularLocation>
        <location evidence="2">Cell membrane</location>
    </subcellularLocation>
</comment>
<comment type="catalytic activity">
    <reaction evidence="1">
        <text>ATP + protein L-histidine = ADP + protein N-phospho-L-histidine.</text>
        <dbReference type="EC" id="2.7.13.3"/>
    </reaction>
</comment>
<dbReference type="InterPro" id="IPR004358">
    <property type="entry name" value="Sig_transdc_His_kin-like_C"/>
</dbReference>
<organism evidence="14 15">
    <name type="scientific">Parvibaculum sedimenti</name>
    <dbReference type="NCBI Taxonomy" id="2608632"/>
    <lineage>
        <taxon>Bacteria</taxon>
        <taxon>Pseudomonadati</taxon>
        <taxon>Pseudomonadota</taxon>
        <taxon>Alphaproteobacteria</taxon>
        <taxon>Hyphomicrobiales</taxon>
        <taxon>Parvibaculaceae</taxon>
        <taxon>Parvibaculum</taxon>
    </lineage>
</organism>
<dbReference type="CDD" id="cd00082">
    <property type="entry name" value="HisKA"/>
    <property type="match status" value="1"/>
</dbReference>
<dbReference type="AlphaFoldDB" id="A0A6N6VJQ6"/>
<dbReference type="SUPFAM" id="SSF55874">
    <property type="entry name" value="ATPase domain of HSP90 chaperone/DNA topoisomerase II/histidine kinase"/>
    <property type="match status" value="1"/>
</dbReference>
<dbReference type="SUPFAM" id="SSF47384">
    <property type="entry name" value="Homodimeric domain of signal transducing histidine kinase"/>
    <property type="match status" value="1"/>
</dbReference>
<dbReference type="SUPFAM" id="SSF55785">
    <property type="entry name" value="PYP-like sensor domain (PAS domain)"/>
    <property type="match status" value="1"/>
</dbReference>
<keyword evidence="10" id="KW-0902">Two-component regulatory system</keyword>
<dbReference type="FunFam" id="1.10.287.130:FF:000008">
    <property type="entry name" value="Two-component sensor histidine kinase"/>
    <property type="match status" value="1"/>
</dbReference>
<feature type="transmembrane region" description="Helical" evidence="12">
    <location>
        <begin position="27"/>
        <end position="45"/>
    </location>
</feature>
<dbReference type="Pfam" id="PF02518">
    <property type="entry name" value="HATPase_c"/>
    <property type="match status" value="1"/>
</dbReference>
<reference evidence="14 15" key="1">
    <citation type="submission" date="2019-09" db="EMBL/GenBank/DDBJ databases">
        <title>Parvibaculum sedimenti sp. nov., isolated from sediment.</title>
        <authorList>
            <person name="Wang Y."/>
        </authorList>
    </citation>
    <scope>NUCLEOTIDE SEQUENCE [LARGE SCALE GENOMIC DNA]</scope>
    <source>
        <strain evidence="14 15">HXT-9</strain>
    </source>
</reference>
<gene>
    <name evidence="14" type="ORF">F2P47_06045</name>
</gene>